<dbReference type="InterPro" id="IPR016161">
    <property type="entry name" value="Ald_DH/histidinol_DH"/>
</dbReference>
<dbReference type="EC" id="1.2.1.50" evidence="2"/>
<dbReference type="SUPFAM" id="SSF53720">
    <property type="entry name" value="ALDH-like"/>
    <property type="match status" value="1"/>
</dbReference>
<evidence type="ECO:0000313" key="4">
    <source>
        <dbReference type="Proteomes" id="UP001500392"/>
    </source>
</evidence>
<proteinExistence type="inferred from homology"/>
<sequence>MSKMFDVPLIVRGEVIEDYSVEYGGRQEGSGFRSANAADYIDKIVLNKPSAMADLYSLTIEEIANYLCRLGERLTFSDNVYMQEAFELSKKTSGLSEPILRSIYEGIPGIFNKQGLLRSIDHTVGINFLDGWVSIREGVQIRAFGARAVHVIAGNAPMVGVATIVRNALTRSDAIIKAPSNDPLTTTAVARTMIDMDPDHPVTKHLTVAYWKGGDKSFEEELYRPKNIEKIIAWGGFTSIKHISGYLQPGIDLITLDPKQSGTIIGSEAFADEETMKSVASRAALDVGGFNQEGCLNARVIYVVSGTDDKGLESAKRFGRALFQAIQELPDAISTPHRNFDPDLKQEIDGLRFVVDDYTVIGGKASEGAVIVSHDSEQVDFARQLACRVANVVPIDTVETAIQSVNAYTQTIGIYPESLKTEIRDRLAYQGGQRLVSLGAAINPPSDAPQDGIEPLRRMCKWILDDTQ</sequence>
<dbReference type="Proteomes" id="UP001500392">
    <property type="component" value="Unassembled WGS sequence"/>
</dbReference>
<dbReference type="InterPro" id="IPR008670">
    <property type="entry name" value="CoA_reduct_LuxC"/>
</dbReference>
<keyword evidence="4" id="KW-1185">Reference proteome</keyword>
<name>A0ABP7X4D9_9GAMM</name>
<keyword evidence="2" id="KW-0455">Luminescence</keyword>
<comment type="function">
    <text evidence="2">LuxC is the fatty acid reductase enzyme responsible for synthesis of the aldehyde substrate for the luminescent reaction catalyzed by luciferase.</text>
</comment>
<comment type="pathway">
    <text evidence="2">Lipid metabolism; fatty acid reduction for biolumincescence.</text>
</comment>
<comment type="catalytic activity">
    <reaction evidence="2">
        <text>a long-chain fatty aldehyde + NADP(+) + CoA = a long-chain fatty acyl-CoA + NADPH + H(+)</text>
        <dbReference type="Rhea" id="RHEA:15437"/>
        <dbReference type="ChEBI" id="CHEBI:15378"/>
        <dbReference type="ChEBI" id="CHEBI:17176"/>
        <dbReference type="ChEBI" id="CHEBI:57287"/>
        <dbReference type="ChEBI" id="CHEBI:57783"/>
        <dbReference type="ChEBI" id="CHEBI:58349"/>
        <dbReference type="ChEBI" id="CHEBI:83139"/>
        <dbReference type="EC" id="1.2.1.50"/>
    </reaction>
</comment>
<organism evidence="3 4">
    <name type="scientific">Zhongshania borealis</name>
    <dbReference type="NCBI Taxonomy" id="889488"/>
    <lineage>
        <taxon>Bacteria</taxon>
        <taxon>Pseudomonadati</taxon>
        <taxon>Pseudomonadota</taxon>
        <taxon>Gammaproteobacteria</taxon>
        <taxon>Cellvibrionales</taxon>
        <taxon>Spongiibacteraceae</taxon>
        <taxon>Zhongshania</taxon>
    </lineage>
</organism>
<accession>A0ABP7X4D9</accession>
<dbReference type="RefSeq" id="WP_344938126.1">
    <property type="nucleotide sequence ID" value="NZ_BAABDM010000009.1"/>
</dbReference>
<evidence type="ECO:0000256" key="1">
    <source>
        <dbReference type="ARBA" id="ARBA00022857"/>
    </source>
</evidence>
<dbReference type="Pfam" id="PF05893">
    <property type="entry name" value="LuxC"/>
    <property type="match status" value="1"/>
</dbReference>
<evidence type="ECO:0000313" key="3">
    <source>
        <dbReference type="EMBL" id="GAA4104072.1"/>
    </source>
</evidence>
<dbReference type="PIRSF" id="PIRSF009414">
    <property type="entry name" value="LuxC"/>
    <property type="match status" value="1"/>
</dbReference>
<protein>
    <recommendedName>
        <fullName evidence="2">Acyl-CoA reductase</fullName>
        <ecNumber evidence="2">1.2.1.50</ecNumber>
    </recommendedName>
</protein>
<keyword evidence="1 2" id="KW-0521">NADP</keyword>
<comment type="similarity">
    <text evidence="2">Belongs to the LuxC family.</text>
</comment>
<keyword evidence="2" id="KW-0560">Oxidoreductase</keyword>
<dbReference type="EMBL" id="BAABDM010000009">
    <property type="protein sequence ID" value="GAA4104072.1"/>
    <property type="molecule type" value="Genomic_DNA"/>
</dbReference>
<reference evidence="4" key="1">
    <citation type="journal article" date="2019" name="Int. J. Syst. Evol. Microbiol.">
        <title>The Global Catalogue of Microorganisms (GCM) 10K type strain sequencing project: providing services to taxonomists for standard genome sequencing and annotation.</title>
        <authorList>
            <consortium name="The Broad Institute Genomics Platform"/>
            <consortium name="The Broad Institute Genome Sequencing Center for Infectious Disease"/>
            <person name="Wu L."/>
            <person name="Ma J."/>
        </authorList>
    </citation>
    <scope>NUCLEOTIDE SEQUENCE [LARGE SCALE GENOMIC DNA]</scope>
    <source>
        <strain evidence="4">JCM 17304</strain>
    </source>
</reference>
<comment type="caution">
    <text evidence="3">The sequence shown here is derived from an EMBL/GenBank/DDBJ whole genome shotgun (WGS) entry which is preliminary data.</text>
</comment>
<evidence type="ECO:0000256" key="2">
    <source>
        <dbReference type="PIRNR" id="PIRNR009414"/>
    </source>
</evidence>
<gene>
    <name evidence="3" type="ORF">GCM10022414_32780</name>
</gene>